<sequence>MNFTPDRDLYVTILGPCESLEQIGQRKEYCYKMHTQPSTLCEEAKHKACHAVEVYDEVEGSAFPLVGRCSIMVDGISFGTTLMHLEENYDDLSMMLEKINYQEYRWMVCGDFKMLTMLQAGYTKYPCFLYLWNSRARDIQWTKTDWSLRSALTPGEKMS</sequence>
<reference evidence="1 2" key="1">
    <citation type="journal article" date="2019" name="Sci. Rep.">
        <title>Orb-weaving spider Araneus ventricosus genome elucidates the spidroin gene catalogue.</title>
        <authorList>
            <person name="Kono N."/>
            <person name="Nakamura H."/>
            <person name="Ohtoshi R."/>
            <person name="Moran D.A.P."/>
            <person name="Shinohara A."/>
            <person name="Yoshida Y."/>
            <person name="Fujiwara M."/>
            <person name="Mori M."/>
            <person name="Tomita M."/>
            <person name="Arakawa K."/>
        </authorList>
    </citation>
    <scope>NUCLEOTIDE SEQUENCE [LARGE SCALE GENOMIC DNA]</scope>
</reference>
<proteinExistence type="predicted"/>
<gene>
    <name evidence="1" type="ORF">AVEN_117166_1</name>
</gene>
<dbReference type="EMBL" id="BGPR01000037">
    <property type="protein sequence ID" value="GBL84399.1"/>
    <property type="molecule type" value="Genomic_DNA"/>
</dbReference>
<comment type="caution">
    <text evidence="1">The sequence shown here is derived from an EMBL/GenBank/DDBJ whole genome shotgun (WGS) entry which is preliminary data.</text>
</comment>
<dbReference type="Proteomes" id="UP000499080">
    <property type="component" value="Unassembled WGS sequence"/>
</dbReference>
<name>A0A4Y2AYY7_ARAVE</name>
<protein>
    <submittedName>
        <fullName evidence="1">Uncharacterized protein</fullName>
    </submittedName>
</protein>
<dbReference type="OrthoDB" id="8063408at2759"/>
<accession>A0A4Y2AYY7</accession>
<evidence type="ECO:0000313" key="2">
    <source>
        <dbReference type="Proteomes" id="UP000499080"/>
    </source>
</evidence>
<dbReference type="AlphaFoldDB" id="A0A4Y2AYY7"/>
<organism evidence="1 2">
    <name type="scientific">Araneus ventricosus</name>
    <name type="common">Orbweaver spider</name>
    <name type="synonym">Epeira ventricosa</name>
    <dbReference type="NCBI Taxonomy" id="182803"/>
    <lineage>
        <taxon>Eukaryota</taxon>
        <taxon>Metazoa</taxon>
        <taxon>Ecdysozoa</taxon>
        <taxon>Arthropoda</taxon>
        <taxon>Chelicerata</taxon>
        <taxon>Arachnida</taxon>
        <taxon>Araneae</taxon>
        <taxon>Araneomorphae</taxon>
        <taxon>Entelegynae</taxon>
        <taxon>Araneoidea</taxon>
        <taxon>Araneidae</taxon>
        <taxon>Araneus</taxon>
    </lineage>
</organism>
<keyword evidence="2" id="KW-1185">Reference proteome</keyword>
<evidence type="ECO:0000313" key="1">
    <source>
        <dbReference type="EMBL" id="GBL84399.1"/>
    </source>
</evidence>